<dbReference type="Pfam" id="PF17200">
    <property type="entry name" value="sCache_2"/>
    <property type="match status" value="1"/>
</dbReference>
<keyword evidence="3 9" id="KW-0812">Transmembrane</keyword>
<dbReference type="FunFam" id="1.10.287.950:FF:000001">
    <property type="entry name" value="Methyl-accepting chemotaxis sensory transducer"/>
    <property type="match status" value="1"/>
</dbReference>
<evidence type="ECO:0000256" key="5">
    <source>
        <dbReference type="ARBA" id="ARBA00023136"/>
    </source>
</evidence>
<evidence type="ECO:0000256" key="1">
    <source>
        <dbReference type="ARBA" id="ARBA00004651"/>
    </source>
</evidence>
<keyword evidence="4 9" id="KW-1133">Transmembrane helix</keyword>
<feature type="domain" description="HAMP" evidence="11">
    <location>
        <begin position="226"/>
        <end position="280"/>
    </location>
</feature>
<dbReference type="SUPFAM" id="SSF58104">
    <property type="entry name" value="Methyl-accepting chemotaxis protein (MCP) signaling domain"/>
    <property type="match status" value="1"/>
</dbReference>
<evidence type="ECO:0000256" key="6">
    <source>
        <dbReference type="ARBA" id="ARBA00023224"/>
    </source>
</evidence>
<comment type="subcellular location">
    <subcellularLocation>
        <location evidence="1">Cell membrane</location>
        <topology evidence="1">Multi-pass membrane protein</topology>
    </subcellularLocation>
</comment>
<dbReference type="InterPro" id="IPR003660">
    <property type="entry name" value="HAMP_dom"/>
</dbReference>
<keyword evidence="5 9" id="KW-0472">Membrane</keyword>
<evidence type="ECO:0000256" key="4">
    <source>
        <dbReference type="ARBA" id="ARBA00022989"/>
    </source>
</evidence>
<comment type="caution">
    <text evidence="12">The sequence shown here is derived from an EMBL/GenBank/DDBJ whole genome shotgun (WGS) entry which is preliminary data.</text>
</comment>
<evidence type="ECO:0000313" key="13">
    <source>
        <dbReference type="Proteomes" id="UP000295793"/>
    </source>
</evidence>
<keyword evidence="6 8" id="KW-0807">Transducer</keyword>
<comment type="similarity">
    <text evidence="7">Belongs to the methyl-accepting chemotaxis (MCP) protein family.</text>
</comment>
<dbReference type="GO" id="GO:0005886">
    <property type="term" value="C:plasma membrane"/>
    <property type="evidence" value="ECO:0007669"/>
    <property type="project" value="UniProtKB-SubCell"/>
</dbReference>
<organism evidence="12 13">
    <name type="scientific">Reinekea marinisedimentorum</name>
    <dbReference type="NCBI Taxonomy" id="230495"/>
    <lineage>
        <taxon>Bacteria</taxon>
        <taxon>Pseudomonadati</taxon>
        <taxon>Pseudomonadota</taxon>
        <taxon>Gammaproteobacteria</taxon>
        <taxon>Oceanospirillales</taxon>
        <taxon>Saccharospirillaceae</taxon>
        <taxon>Reinekea</taxon>
    </lineage>
</organism>
<dbReference type="AlphaFoldDB" id="A0A4R3IAQ8"/>
<dbReference type="GO" id="GO:0007165">
    <property type="term" value="P:signal transduction"/>
    <property type="evidence" value="ECO:0007669"/>
    <property type="project" value="UniProtKB-KW"/>
</dbReference>
<proteinExistence type="inferred from homology"/>
<dbReference type="Gene3D" id="1.10.287.950">
    <property type="entry name" value="Methyl-accepting chemotaxis protein"/>
    <property type="match status" value="1"/>
</dbReference>
<dbReference type="RefSeq" id="WP_165901760.1">
    <property type="nucleotide sequence ID" value="NZ_SLZR01000001.1"/>
</dbReference>
<dbReference type="Gene3D" id="3.30.450.20">
    <property type="entry name" value="PAS domain"/>
    <property type="match status" value="1"/>
</dbReference>
<dbReference type="PROSITE" id="PS50885">
    <property type="entry name" value="HAMP"/>
    <property type="match status" value="1"/>
</dbReference>
<sequence>MFKSLKVQMFALALIPFVIISITSLFIQSYALNKFDDSVSSLTEKNLLEANKVRLKSIMESVESLLEPYTAKPGKEGMEDALNMLKGFAFDGGSGYLFGYDGKGNRLLLGTSDTGIGTNYWNLKDTKGNFLVQDLMREGKAGGGYVTYWFPKPGSNVSEPKYGYAIYVPQWDLMLGTGFYIDGLEESLAEINSKAVEAKKHAGTISSIVTLLIAAVIVVALILFIRMISSSLNNFKQSVQALASGEGDLTKTIAPSFITELNEIANDFNTFLASMAGDIRALISSSDLLSRLANDSMERQQHQVESTEQQKQETIQTATAVEEMVATASEIANSAEVTRGATEDTESEITNVLTQVHHSGENLDELSELLMNVEASVQELGASVDSINEVLSVIQGISEQTNLLALNAAIEAARAGEQGRGFAVVADEVRSLAQRSQQSTIEIGEILEKLQSSAGRTARDMKLSTDKRQTVVDSMNNIRELIDSATVSIKKLTEMNVQVATAATEQSAVAGEISGSVSGIANLAEDIGLSATQSKEKFEELHQIAGQLNAISAKFTV</sequence>
<gene>
    <name evidence="12" type="ORF">BCF53_10111</name>
</gene>
<dbReference type="Pfam" id="PF00672">
    <property type="entry name" value="HAMP"/>
    <property type="match status" value="1"/>
</dbReference>
<name>A0A4R3IAQ8_9GAMM</name>
<reference evidence="12 13" key="1">
    <citation type="submission" date="2019-03" db="EMBL/GenBank/DDBJ databases">
        <title>Genomic Encyclopedia of Archaeal and Bacterial Type Strains, Phase II (KMG-II): from individual species to whole genera.</title>
        <authorList>
            <person name="Goeker M."/>
        </authorList>
    </citation>
    <scope>NUCLEOTIDE SEQUENCE [LARGE SCALE GENOMIC DNA]</scope>
    <source>
        <strain evidence="12 13">DSM 15388</strain>
    </source>
</reference>
<dbReference type="PANTHER" id="PTHR32089">
    <property type="entry name" value="METHYL-ACCEPTING CHEMOTAXIS PROTEIN MCPB"/>
    <property type="match status" value="1"/>
</dbReference>
<dbReference type="InterPro" id="IPR033480">
    <property type="entry name" value="sCache_2"/>
</dbReference>
<keyword evidence="2" id="KW-1003">Cell membrane</keyword>
<evidence type="ECO:0000256" key="8">
    <source>
        <dbReference type="PROSITE-ProRule" id="PRU00284"/>
    </source>
</evidence>
<feature type="transmembrane region" description="Helical" evidence="9">
    <location>
        <begin position="6"/>
        <end position="27"/>
    </location>
</feature>
<dbReference type="CDD" id="cd11386">
    <property type="entry name" value="MCP_signal"/>
    <property type="match status" value="1"/>
</dbReference>
<keyword evidence="13" id="KW-1185">Reference proteome</keyword>
<evidence type="ECO:0000256" key="3">
    <source>
        <dbReference type="ARBA" id="ARBA00022692"/>
    </source>
</evidence>
<dbReference type="SMART" id="SM00304">
    <property type="entry name" value="HAMP"/>
    <property type="match status" value="1"/>
</dbReference>
<evidence type="ECO:0000313" key="12">
    <source>
        <dbReference type="EMBL" id="TCS43669.1"/>
    </source>
</evidence>
<dbReference type="PROSITE" id="PS50111">
    <property type="entry name" value="CHEMOTAXIS_TRANSDUC_2"/>
    <property type="match status" value="1"/>
</dbReference>
<dbReference type="Proteomes" id="UP000295793">
    <property type="component" value="Unassembled WGS sequence"/>
</dbReference>
<dbReference type="Pfam" id="PF00015">
    <property type="entry name" value="MCPsignal"/>
    <property type="match status" value="1"/>
</dbReference>
<protein>
    <submittedName>
        <fullName evidence="12">Methyl-accepting chemotaxis protein</fullName>
    </submittedName>
</protein>
<evidence type="ECO:0000259" key="10">
    <source>
        <dbReference type="PROSITE" id="PS50111"/>
    </source>
</evidence>
<dbReference type="InterPro" id="IPR004089">
    <property type="entry name" value="MCPsignal_dom"/>
</dbReference>
<accession>A0A4R3IAQ8</accession>
<dbReference type="PANTHER" id="PTHR32089:SF41">
    <property type="entry name" value="METHYL-ACCEPTING CHEMOTAXIS PROTEIN"/>
    <property type="match status" value="1"/>
</dbReference>
<dbReference type="EMBL" id="SLZR01000001">
    <property type="protein sequence ID" value="TCS43669.1"/>
    <property type="molecule type" value="Genomic_DNA"/>
</dbReference>
<dbReference type="SMART" id="SM00283">
    <property type="entry name" value="MA"/>
    <property type="match status" value="1"/>
</dbReference>
<evidence type="ECO:0000256" key="9">
    <source>
        <dbReference type="SAM" id="Phobius"/>
    </source>
</evidence>
<dbReference type="SMART" id="SM01049">
    <property type="entry name" value="Cache_2"/>
    <property type="match status" value="1"/>
</dbReference>
<dbReference type="GO" id="GO:0006935">
    <property type="term" value="P:chemotaxis"/>
    <property type="evidence" value="ECO:0007669"/>
    <property type="project" value="UniProtKB-ARBA"/>
</dbReference>
<feature type="transmembrane region" description="Helical" evidence="9">
    <location>
        <begin position="208"/>
        <end position="228"/>
    </location>
</feature>
<evidence type="ECO:0000256" key="7">
    <source>
        <dbReference type="ARBA" id="ARBA00029447"/>
    </source>
</evidence>
<evidence type="ECO:0000259" key="11">
    <source>
        <dbReference type="PROSITE" id="PS50885"/>
    </source>
</evidence>
<evidence type="ECO:0000256" key="2">
    <source>
        <dbReference type="ARBA" id="ARBA00022475"/>
    </source>
</evidence>
<feature type="domain" description="Methyl-accepting transducer" evidence="10">
    <location>
        <begin position="285"/>
        <end position="521"/>
    </location>
</feature>